<feature type="transmembrane region" description="Helical" evidence="7">
    <location>
        <begin position="127"/>
        <end position="150"/>
    </location>
</feature>
<organism evidence="8 9">
    <name type="scientific">SAR86 cluster bacterium</name>
    <dbReference type="NCBI Taxonomy" id="2030880"/>
    <lineage>
        <taxon>Bacteria</taxon>
        <taxon>Pseudomonadati</taxon>
        <taxon>Pseudomonadota</taxon>
        <taxon>Gammaproteobacteria</taxon>
        <taxon>SAR86 cluster</taxon>
    </lineage>
</organism>
<evidence type="ECO:0000256" key="3">
    <source>
        <dbReference type="ARBA" id="ARBA00022475"/>
    </source>
</evidence>
<reference evidence="9" key="1">
    <citation type="submission" date="2017-08" db="EMBL/GenBank/DDBJ databases">
        <title>A dynamic microbial community with high functional redundancy inhabits the cold, oxic subseafloor aquifer.</title>
        <authorList>
            <person name="Tully B.J."/>
            <person name="Wheat C.G."/>
            <person name="Glazer B.T."/>
            <person name="Huber J.A."/>
        </authorList>
    </citation>
    <scope>NUCLEOTIDE SEQUENCE [LARGE SCALE GENOMIC DNA]</scope>
</reference>
<sequence length="165" mass="18468">MIGRINSLFEGVADKSKDWTWTLFRILSSAMFMTHGFAKLFGENPQPFTGGGITTVNIGDLVSWPMPMEINALFVTGVIEFFGGFLILIGLWTHLVALMAVFIMIMAYLTAHLAWFPTLNRGELAAMYIAAYMVIFAFGAGPFSMDALLAERRQEKRKNRMRANS</sequence>
<evidence type="ECO:0000256" key="1">
    <source>
        <dbReference type="ARBA" id="ARBA00004651"/>
    </source>
</evidence>
<evidence type="ECO:0000256" key="7">
    <source>
        <dbReference type="SAM" id="Phobius"/>
    </source>
</evidence>
<comment type="similarity">
    <text evidence="2">Belongs to the DoxX family.</text>
</comment>
<evidence type="ECO:0000313" key="8">
    <source>
        <dbReference type="EMBL" id="PCJ27247.1"/>
    </source>
</evidence>
<protein>
    <submittedName>
        <fullName evidence="8">DoxX family protein</fullName>
    </submittedName>
</protein>
<keyword evidence="3" id="KW-1003">Cell membrane</keyword>
<gene>
    <name evidence="8" type="ORF">COA96_03430</name>
</gene>
<dbReference type="Proteomes" id="UP000218327">
    <property type="component" value="Unassembled WGS sequence"/>
</dbReference>
<evidence type="ECO:0000313" key="9">
    <source>
        <dbReference type="Proteomes" id="UP000218327"/>
    </source>
</evidence>
<feature type="transmembrane region" description="Helical" evidence="7">
    <location>
        <begin position="70"/>
        <end position="88"/>
    </location>
</feature>
<dbReference type="GO" id="GO:0005886">
    <property type="term" value="C:plasma membrane"/>
    <property type="evidence" value="ECO:0007669"/>
    <property type="project" value="UniProtKB-SubCell"/>
</dbReference>
<feature type="transmembrane region" description="Helical" evidence="7">
    <location>
        <begin position="95"/>
        <end position="115"/>
    </location>
</feature>
<comment type="subcellular location">
    <subcellularLocation>
        <location evidence="1">Cell membrane</location>
        <topology evidence="1">Multi-pass membrane protein</topology>
    </subcellularLocation>
</comment>
<evidence type="ECO:0000256" key="4">
    <source>
        <dbReference type="ARBA" id="ARBA00022692"/>
    </source>
</evidence>
<dbReference type="PANTHER" id="PTHR33452">
    <property type="entry name" value="OXIDOREDUCTASE CATD-RELATED"/>
    <property type="match status" value="1"/>
</dbReference>
<dbReference type="InterPro" id="IPR032808">
    <property type="entry name" value="DoxX"/>
</dbReference>
<dbReference type="PANTHER" id="PTHR33452:SF1">
    <property type="entry name" value="INNER MEMBRANE PROTEIN YPHA-RELATED"/>
    <property type="match status" value="1"/>
</dbReference>
<comment type="caution">
    <text evidence="8">The sequence shown here is derived from an EMBL/GenBank/DDBJ whole genome shotgun (WGS) entry which is preliminary data.</text>
</comment>
<evidence type="ECO:0000256" key="2">
    <source>
        <dbReference type="ARBA" id="ARBA00006679"/>
    </source>
</evidence>
<keyword evidence="4 7" id="KW-0812">Transmembrane</keyword>
<dbReference type="Pfam" id="PF07681">
    <property type="entry name" value="DoxX"/>
    <property type="match status" value="1"/>
</dbReference>
<accession>A0A2A5B6Q2</accession>
<evidence type="ECO:0000256" key="6">
    <source>
        <dbReference type="ARBA" id="ARBA00023136"/>
    </source>
</evidence>
<evidence type="ECO:0000256" key="5">
    <source>
        <dbReference type="ARBA" id="ARBA00022989"/>
    </source>
</evidence>
<name>A0A2A5B6Q2_9GAMM</name>
<keyword evidence="6 7" id="KW-0472">Membrane</keyword>
<keyword evidence="5 7" id="KW-1133">Transmembrane helix</keyword>
<dbReference type="EMBL" id="NVVJ01000007">
    <property type="protein sequence ID" value="PCJ27247.1"/>
    <property type="molecule type" value="Genomic_DNA"/>
</dbReference>
<dbReference type="InterPro" id="IPR051907">
    <property type="entry name" value="DoxX-like_oxidoreductase"/>
</dbReference>
<feature type="transmembrane region" description="Helical" evidence="7">
    <location>
        <begin position="21"/>
        <end position="38"/>
    </location>
</feature>
<dbReference type="AlphaFoldDB" id="A0A2A5B6Q2"/>
<proteinExistence type="inferred from homology"/>